<reference evidence="2 3" key="1">
    <citation type="journal article" date="2011" name="Genome Biol.">
        <title>Comparative genome sequence analysis underscores mycoparasitism as the ancestral life style of Trichoderma.</title>
        <authorList>
            <person name="Kubicek C.P."/>
            <person name="Herrera-Estrella A."/>
            <person name="Seidl-Seiboth V."/>
            <person name="Martinez D.A."/>
            <person name="Druzhinina I.S."/>
            <person name="Thon M."/>
            <person name="Zeilinger S."/>
            <person name="Casas-Flores S."/>
            <person name="Horwitz B.A."/>
            <person name="Mukherjee P.K."/>
            <person name="Mukherjee M."/>
            <person name="Kredics L."/>
            <person name="Alcaraz L.D."/>
            <person name="Aerts A."/>
            <person name="Antal Z."/>
            <person name="Atanasova L."/>
            <person name="Cervantes-Badillo M.G."/>
            <person name="Challacombe J."/>
            <person name="Chertkov O."/>
            <person name="McCluskey K."/>
            <person name="Coulpier F."/>
            <person name="Deshpande N."/>
            <person name="von Doehren H."/>
            <person name="Ebbole D.J."/>
            <person name="Esquivel-Naranjo E.U."/>
            <person name="Fekete E."/>
            <person name="Flipphi M."/>
            <person name="Glaser F."/>
            <person name="Gomez-Rodriguez E.Y."/>
            <person name="Gruber S."/>
            <person name="Han C."/>
            <person name="Henrissat B."/>
            <person name="Hermosa R."/>
            <person name="Hernandez-Onate M."/>
            <person name="Karaffa L."/>
            <person name="Kosti I."/>
            <person name="Le Crom S."/>
            <person name="Lindquist E."/>
            <person name="Lucas S."/>
            <person name="Luebeck M."/>
            <person name="Luebeck P.S."/>
            <person name="Margeot A."/>
            <person name="Metz B."/>
            <person name="Misra M."/>
            <person name="Nevalainen H."/>
            <person name="Omann M."/>
            <person name="Packer N."/>
            <person name="Perrone G."/>
            <person name="Uresti-Rivera E.E."/>
            <person name="Salamov A."/>
            <person name="Schmoll M."/>
            <person name="Seiboth B."/>
            <person name="Shapiro H."/>
            <person name="Sukno S."/>
            <person name="Tamayo-Ramos J.A."/>
            <person name="Tisch D."/>
            <person name="Wiest A."/>
            <person name="Wilkinson H.H."/>
            <person name="Zhang M."/>
            <person name="Coutinho P.M."/>
            <person name="Kenerley C.M."/>
            <person name="Monte E."/>
            <person name="Baker S.E."/>
            <person name="Grigoriev I.V."/>
        </authorList>
    </citation>
    <scope>NUCLEOTIDE SEQUENCE [LARGE SCALE GENOMIC DNA]</scope>
    <source>
        <strain evidence="3">ATCC 20476 / IMI 206040</strain>
    </source>
</reference>
<dbReference type="HOGENOM" id="CLU_615485_0_0_1"/>
<keyword evidence="3" id="KW-1185">Reference proteome</keyword>
<dbReference type="EMBL" id="ABDG02000019">
    <property type="protein sequence ID" value="EHK48252.1"/>
    <property type="molecule type" value="Genomic_DNA"/>
</dbReference>
<dbReference type="AlphaFoldDB" id="G9NMX2"/>
<evidence type="ECO:0000313" key="3">
    <source>
        <dbReference type="Proteomes" id="UP000005426"/>
    </source>
</evidence>
<proteinExistence type="predicted"/>
<accession>G9NMX2</accession>
<protein>
    <submittedName>
        <fullName evidence="2">Uncharacterized protein</fullName>
    </submittedName>
</protein>
<name>G9NMX2_HYPAI</name>
<evidence type="ECO:0000313" key="2">
    <source>
        <dbReference type="EMBL" id="EHK48252.1"/>
    </source>
</evidence>
<evidence type="ECO:0000256" key="1">
    <source>
        <dbReference type="SAM" id="MobiDB-lite"/>
    </source>
</evidence>
<comment type="caution">
    <text evidence="2">The sequence shown here is derived from an EMBL/GenBank/DDBJ whole genome shotgun (WGS) entry which is preliminary data.</text>
</comment>
<gene>
    <name evidence="2" type="ORF">TRIATDRAFT_272094</name>
</gene>
<feature type="region of interest" description="Disordered" evidence="1">
    <location>
        <begin position="317"/>
        <end position="340"/>
    </location>
</feature>
<organism evidence="2 3">
    <name type="scientific">Hypocrea atroviridis (strain ATCC 20476 / IMI 206040)</name>
    <name type="common">Trichoderma atroviride</name>
    <dbReference type="NCBI Taxonomy" id="452589"/>
    <lineage>
        <taxon>Eukaryota</taxon>
        <taxon>Fungi</taxon>
        <taxon>Dikarya</taxon>
        <taxon>Ascomycota</taxon>
        <taxon>Pezizomycotina</taxon>
        <taxon>Sordariomycetes</taxon>
        <taxon>Hypocreomycetidae</taxon>
        <taxon>Hypocreales</taxon>
        <taxon>Hypocreaceae</taxon>
        <taxon>Trichoderma</taxon>
    </lineage>
</organism>
<dbReference type="Proteomes" id="UP000005426">
    <property type="component" value="Unassembled WGS sequence"/>
</dbReference>
<sequence length="445" mass="48928">MAVFANLLHVETIRAVAVLGTLLSHALGKERDEYLCPQQHYREGGASEPSGPPFGCRFEGVELQELWIGVYRVAIRAPKNTNRTCHSLRIGVANQPPAPSGSNGIRAMSAQPYDDDGSAYRILAQQRAQAHCLALMGSMAVFVVDGYSPGVEAERVQQFPRAHGLEGRLSRPANHSTCKGGEGLTTRALLCCALDIAGREGGSARDRQSQSQKLEADECLPDGALACARDKTGQIWPFMTKTKTAATKPCGLQETATTCDLDDLYWEGALGLALCRSCSLWLWLWLWRWRWLLPGTREKYLSRESLPRVSTRPRLLSRLPTAGRRHAPPAPSGSRPRPIRFIPLAAPTPSPTSYLHARLLQPLRRTPCRCTADTARSAPCSDRACEPRYVHARAAAKRRAMGTDRPRWALHARTPPPPHQALLGFTSQSPAPCSPAEARVCLHRY</sequence>